<dbReference type="AlphaFoldDB" id="A0A8S9WY26"/>
<sequence length="187" mass="21362">MRATGRPVGPRLAGDRRRLGGLCWACNAEQALFSARRLGPPSGLPTIIGPEAYFRLTMATRRLGRPRTKVYDLNYNLGESYYRNALEGLDRKYGKAPAETIEAPKRPMSVGDLESILVSDRRPPSQSKVISDALEEDQEMMETLKRIQRARKTNFSAEAEFENSFFNRQEEASCYFINNKTRKCHYY</sequence>
<name>A0A8S9WY26_APOLU</name>
<accession>A0A8S9WY26</accession>
<dbReference type="EMBL" id="WIXP02000013">
    <property type="protein sequence ID" value="KAF6201008.1"/>
    <property type="molecule type" value="Genomic_DNA"/>
</dbReference>
<keyword evidence="2" id="KW-1185">Reference proteome</keyword>
<dbReference type="OrthoDB" id="8191899at2759"/>
<comment type="caution">
    <text evidence="1">The sequence shown here is derived from an EMBL/GenBank/DDBJ whole genome shotgun (WGS) entry which is preliminary data.</text>
</comment>
<proteinExistence type="predicted"/>
<gene>
    <name evidence="1" type="ORF">GE061_005455</name>
</gene>
<evidence type="ECO:0000313" key="1">
    <source>
        <dbReference type="EMBL" id="KAF6201008.1"/>
    </source>
</evidence>
<dbReference type="Proteomes" id="UP000466442">
    <property type="component" value="Unassembled WGS sequence"/>
</dbReference>
<protein>
    <submittedName>
        <fullName evidence="1">Uncharacterized protein</fullName>
    </submittedName>
</protein>
<organism evidence="1 2">
    <name type="scientific">Apolygus lucorum</name>
    <name type="common">Small green plant bug</name>
    <name type="synonym">Lygocoris lucorum</name>
    <dbReference type="NCBI Taxonomy" id="248454"/>
    <lineage>
        <taxon>Eukaryota</taxon>
        <taxon>Metazoa</taxon>
        <taxon>Ecdysozoa</taxon>
        <taxon>Arthropoda</taxon>
        <taxon>Hexapoda</taxon>
        <taxon>Insecta</taxon>
        <taxon>Pterygota</taxon>
        <taxon>Neoptera</taxon>
        <taxon>Paraneoptera</taxon>
        <taxon>Hemiptera</taxon>
        <taxon>Heteroptera</taxon>
        <taxon>Panheteroptera</taxon>
        <taxon>Cimicomorpha</taxon>
        <taxon>Miridae</taxon>
        <taxon>Mirini</taxon>
        <taxon>Apolygus</taxon>
    </lineage>
</organism>
<evidence type="ECO:0000313" key="2">
    <source>
        <dbReference type="Proteomes" id="UP000466442"/>
    </source>
</evidence>
<reference evidence="1" key="1">
    <citation type="journal article" date="2021" name="Mol. Ecol. Resour.">
        <title>Apolygus lucorum genome provides insights into omnivorousness and mesophyll feeding.</title>
        <authorList>
            <person name="Liu Y."/>
            <person name="Liu H."/>
            <person name="Wang H."/>
            <person name="Huang T."/>
            <person name="Liu B."/>
            <person name="Yang B."/>
            <person name="Yin L."/>
            <person name="Li B."/>
            <person name="Zhang Y."/>
            <person name="Zhang S."/>
            <person name="Jiang F."/>
            <person name="Zhang X."/>
            <person name="Ren Y."/>
            <person name="Wang B."/>
            <person name="Wang S."/>
            <person name="Lu Y."/>
            <person name="Wu K."/>
            <person name="Fan W."/>
            <person name="Wang G."/>
        </authorList>
    </citation>
    <scope>NUCLEOTIDE SEQUENCE</scope>
    <source>
        <strain evidence="1">12Hb</strain>
    </source>
</reference>